<keyword evidence="1" id="KW-0862">Zinc</keyword>
<organism evidence="5 6">
    <name type="scientific">Perilla frutescens var. hirtella</name>
    <name type="common">Perilla citriodora</name>
    <name type="synonym">Perilla setoyensis</name>
    <dbReference type="NCBI Taxonomy" id="608512"/>
    <lineage>
        <taxon>Eukaryota</taxon>
        <taxon>Viridiplantae</taxon>
        <taxon>Streptophyta</taxon>
        <taxon>Embryophyta</taxon>
        <taxon>Tracheophyta</taxon>
        <taxon>Spermatophyta</taxon>
        <taxon>Magnoliopsida</taxon>
        <taxon>eudicotyledons</taxon>
        <taxon>Gunneridae</taxon>
        <taxon>Pentapetalae</taxon>
        <taxon>asterids</taxon>
        <taxon>lamiids</taxon>
        <taxon>Lamiales</taxon>
        <taxon>Lamiaceae</taxon>
        <taxon>Nepetoideae</taxon>
        <taxon>Elsholtzieae</taxon>
        <taxon>Perilla</taxon>
    </lineage>
</organism>
<feature type="compositionally biased region" description="Polar residues" evidence="3">
    <location>
        <begin position="267"/>
        <end position="276"/>
    </location>
</feature>
<evidence type="ECO:0000259" key="4">
    <source>
        <dbReference type="PROSITE" id="PS50089"/>
    </source>
</evidence>
<dbReference type="InterPro" id="IPR046934">
    <property type="entry name" value="PIR2-like"/>
</dbReference>
<dbReference type="InterPro" id="IPR046527">
    <property type="entry name" value="PIR2-like_helical"/>
</dbReference>
<evidence type="ECO:0000313" key="5">
    <source>
        <dbReference type="EMBL" id="KAH6827650.1"/>
    </source>
</evidence>
<evidence type="ECO:0000313" key="6">
    <source>
        <dbReference type="Proteomes" id="UP001190926"/>
    </source>
</evidence>
<dbReference type="SUPFAM" id="SSF57850">
    <property type="entry name" value="RING/U-box"/>
    <property type="match status" value="1"/>
</dbReference>
<keyword evidence="1" id="KW-0479">Metal-binding</keyword>
<feature type="domain" description="RING-type" evidence="4">
    <location>
        <begin position="765"/>
        <end position="805"/>
    </location>
</feature>
<dbReference type="GO" id="GO:0008270">
    <property type="term" value="F:zinc ion binding"/>
    <property type="evidence" value="ECO:0007669"/>
    <property type="project" value="UniProtKB-KW"/>
</dbReference>
<dbReference type="PANTHER" id="PTHR46405:SF9">
    <property type="entry name" value="E3 UBIQUITIN-PROTEIN LIGASE RF298"/>
    <property type="match status" value="1"/>
</dbReference>
<evidence type="ECO:0000256" key="1">
    <source>
        <dbReference type="PROSITE-ProRule" id="PRU00175"/>
    </source>
</evidence>
<comment type="caution">
    <text evidence="5">The sequence shown here is derived from an EMBL/GenBank/DDBJ whole genome shotgun (WGS) entry which is preliminary data.</text>
</comment>
<sequence>MSENCSDVDCGSDEVSDLLVNEKGRNKRKFLADLSLDLPAEVSRTSLTEFPRYEMLEEKFRNALNELGSIMERSEDSIEEEDIEEFQESDWEDPVTCQLEELLTNNLFATFCSAVKKIVESGYTEEIAEWAVLNSSLFHGSKDAVSNVVDGAMTLLKREKELGKPKHPVFDGLQSLVDYTLLEMIYVLREVRPTASVLEAMWSLLISDLNLVNACVTEGGPEGGSCSQGASGENQTLSQSKSETSGTSQSKDSNNSGSQPKAPAASPVSQPTNKQSPGELDSPGKESSPASQEAKGNSSAIDGENIQTSSQGTAVDDKSGVSRKGLSINSKRDMLRQKAFQFEKNYKGRLSKGAFKAKVAAWGSMVLDKSLRSSSSVAMKGALSKLPISAASVSSVVEGNNHPASNSPSLGPTSSVKDAVFALPAVSTKSHASAVPDAKCGSKSGANASDTPKAVDYYASIPFDETLQKHVPQDDKDEAILILTPYMQDIQKELQGWTEWANEKVMQAARRLGKEQAELKMLRQEKEEIEKFKKEKQALEESTQKRLSEMEYALSNATNQIEVAKGTTRRLEDENNILKNEMEAAKVQTLRAASNLQTALQREQETVKKLQSWEAEKCLVQEKLTNLKRDITALNSRIEKAKGRQDQFKALWKQEEKEKLKNQKQIDSLRRKLEEEEAVMKAEADNIKKAAEKDMLRCEDGIKNLQNMIAEMRLESNRSKIAALNMGYGSYLTGLPGSQLPKVTKRLAVFQDFGEEPDVKQERECIMCMTDEISVVFIPCAHQVLCGPCNVLHEKQGMNDCPSCRTIIQKRVSVTYRAD</sequence>
<dbReference type="Gene3D" id="3.30.40.10">
    <property type="entry name" value="Zinc/RING finger domain, C3HC4 (zinc finger)"/>
    <property type="match status" value="1"/>
</dbReference>
<proteinExistence type="predicted"/>
<feature type="compositionally biased region" description="Polar residues" evidence="3">
    <location>
        <begin position="225"/>
        <end position="259"/>
    </location>
</feature>
<name>A0AAD4P6E0_PERFH</name>
<keyword evidence="2" id="KW-0175">Coiled coil</keyword>
<keyword evidence="6" id="KW-1185">Reference proteome</keyword>
<protein>
    <recommendedName>
        <fullName evidence="4">RING-type domain-containing protein</fullName>
    </recommendedName>
</protein>
<dbReference type="Pfam" id="PF13920">
    <property type="entry name" value="zf-C3HC4_3"/>
    <property type="match status" value="1"/>
</dbReference>
<feature type="compositionally biased region" description="Polar residues" evidence="3">
    <location>
        <begin position="288"/>
        <end position="313"/>
    </location>
</feature>
<dbReference type="Pfam" id="PF20235">
    <property type="entry name" value="PIR2-like_helical"/>
    <property type="match status" value="1"/>
</dbReference>
<dbReference type="PROSITE" id="PS50089">
    <property type="entry name" value="ZF_RING_2"/>
    <property type="match status" value="1"/>
</dbReference>
<dbReference type="CDD" id="cd23128">
    <property type="entry name" value="RING-HC_MIP1-like"/>
    <property type="match status" value="1"/>
</dbReference>
<accession>A0AAD4P6E0</accession>
<dbReference type="InterPro" id="IPR001841">
    <property type="entry name" value="Znf_RING"/>
</dbReference>
<keyword evidence="1" id="KW-0863">Zinc-finger</keyword>
<dbReference type="AlphaFoldDB" id="A0AAD4P6E0"/>
<evidence type="ECO:0000256" key="3">
    <source>
        <dbReference type="SAM" id="MobiDB-lite"/>
    </source>
</evidence>
<dbReference type="PANTHER" id="PTHR46405">
    <property type="entry name" value="OS05G0141500 PROTEIN"/>
    <property type="match status" value="1"/>
</dbReference>
<dbReference type="InterPro" id="IPR013083">
    <property type="entry name" value="Znf_RING/FYVE/PHD"/>
</dbReference>
<dbReference type="EMBL" id="SDAM02000146">
    <property type="protein sequence ID" value="KAH6827650.1"/>
    <property type="molecule type" value="Genomic_DNA"/>
</dbReference>
<dbReference type="Proteomes" id="UP001190926">
    <property type="component" value="Unassembled WGS sequence"/>
</dbReference>
<feature type="region of interest" description="Disordered" evidence="3">
    <location>
        <begin position="219"/>
        <end position="330"/>
    </location>
</feature>
<reference evidence="5 6" key="1">
    <citation type="journal article" date="2021" name="Nat. Commun.">
        <title>Incipient diploidization of the medicinal plant Perilla within 10,000 years.</title>
        <authorList>
            <person name="Zhang Y."/>
            <person name="Shen Q."/>
            <person name="Leng L."/>
            <person name="Zhang D."/>
            <person name="Chen S."/>
            <person name="Shi Y."/>
            <person name="Ning Z."/>
            <person name="Chen S."/>
        </authorList>
    </citation>
    <scope>NUCLEOTIDE SEQUENCE [LARGE SCALE GENOMIC DNA]</scope>
    <source>
        <strain evidence="6">cv. PC099</strain>
    </source>
</reference>
<evidence type="ECO:0000256" key="2">
    <source>
        <dbReference type="SAM" id="Coils"/>
    </source>
</evidence>
<feature type="coiled-coil region" evidence="2">
    <location>
        <begin position="505"/>
        <end position="715"/>
    </location>
</feature>
<gene>
    <name evidence="5" type="ORF">C2S53_020345</name>
</gene>